<dbReference type="PANTHER" id="PTHR30405">
    <property type="entry name" value="TRANSPOSASE"/>
    <property type="match status" value="1"/>
</dbReference>
<reference evidence="8 9" key="1">
    <citation type="submission" date="2015-06" db="EMBL/GenBank/DDBJ databases">
        <title>Draft genome assembly of filamentous brackish cyanobacterium Limnoraphis robusta strain CS-951.</title>
        <authorList>
            <person name="Willis A."/>
            <person name="Parks M."/>
            <person name="Burford M.A."/>
        </authorList>
    </citation>
    <scope>NUCLEOTIDE SEQUENCE [LARGE SCALE GENOMIC DNA]</scope>
    <source>
        <strain evidence="8 9">CS-951</strain>
    </source>
</reference>
<sequence>MNQAITVKCKLIVPPKLTERVNETLAGFSDACNRILQTAKENNCWNTTKLHHLTYKRVREATGLKANHVCQAIRRVVNQRKATKQIHKFRPTSISLDARTFKYIESEQKVGVTLKSGRVNFDLKIGGYQIALLRGQSPTSTTLSQSRNGNYYINVVVQVPTQPKRKTPKVLGVDLGLRDIATTSTGKSWDGTQLRQVRNRFVKVRASIQSKRTKSAKRLLRRLSGKESRFQKWVNHNISKQLIEVAQKLNSAIAFEDLSGIRLRTKVRRKTRTEINRWAFYQLRLFTEYKARIAGIEVIWVDPRYTSQTCSRCHHIHPEPGKSYRQGKVFKCGFCGFEHDADLNGALNIAQLGAVVNLPEISTYFCQLEDGNGLGIEPLP</sequence>
<dbReference type="Pfam" id="PF01385">
    <property type="entry name" value="OrfB_IS605"/>
    <property type="match status" value="1"/>
</dbReference>
<protein>
    <submittedName>
        <fullName evidence="8">Transposase</fullName>
    </submittedName>
</protein>
<comment type="similarity">
    <text evidence="2">In the N-terminal section; belongs to the transposase 2 family.</text>
</comment>
<evidence type="ECO:0000256" key="1">
    <source>
        <dbReference type="ARBA" id="ARBA00008761"/>
    </source>
</evidence>
<dbReference type="GO" id="GO:0003677">
    <property type="term" value="F:DNA binding"/>
    <property type="evidence" value="ECO:0007669"/>
    <property type="project" value="UniProtKB-KW"/>
</dbReference>
<dbReference type="GO" id="GO:0032196">
    <property type="term" value="P:transposition"/>
    <property type="evidence" value="ECO:0007669"/>
    <property type="project" value="UniProtKB-KW"/>
</dbReference>
<evidence type="ECO:0000256" key="4">
    <source>
        <dbReference type="ARBA" id="ARBA00023125"/>
    </source>
</evidence>
<evidence type="ECO:0000313" key="8">
    <source>
        <dbReference type="EMBL" id="KKD34617.1"/>
    </source>
</evidence>
<evidence type="ECO:0000256" key="3">
    <source>
        <dbReference type="ARBA" id="ARBA00022578"/>
    </source>
</evidence>
<dbReference type="EMBL" id="LATL02000307">
    <property type="protein sequence ID" value="KKD34617.1"/>
    <property type="molecule type" value="Genomic_DNA"/>
</dbReference>
<comment type="caution">
    <text evidence="8">The sequence shown here is derived from an EMBL/GenBank/DDBJ whole genome shotgun (WGS) entry which is preliminary data.</text>
</comment>
<dbReference type="InterPro" id="IPR051399">
    <property type="entry name" value="RNA-guided_DNA_endo/Transpos"/>
</dbReference>
<comment type="similarity">
    <text evidence="1">In the C-terminal section; belongs to the transposase 35 family.</text>
</comment>
<evidence type="ECO:0000313" key="9">
    <source>
        <dbReference type="Proteomes" id="UP000033607"/>
    </source>
</evidence>
<evidence type="ECO:0000259" key="7">
    <source>
        <dbReference type="Pfam" id="PF07282"/>
    </source>
</evidence>
<evidence type="ECO:0000259" key="6">
    <source>
        <dbReference type="Pfam" id="PF01385"/>
    </source>
</evidence>
<dbReference type="NCBIfam" id="TIGR01766">
    <property type="entry name" value="IS200/IS605 family accessory protein TnpB-like domain"/>
    <property type="match status" value="1"/>
</dbReference>
<gene>
    <name evidence="8" type="ORF">WN50_29860</name>
</gene>
<dbReference type="NCBIfam" id="NF040570">
    <property type="entry name" value="guided_TnpB"/>
    <property type="match status" value="1"/>
</dbReference>
<dbReference type="PANTHER" id="PTHR30405:SF11">
    <property type="entry name" value="RNA-GUIDED DNA ENDONUCLEASE RV2885C-RELATED"/>
    <property type="match status" value="1"/>
</dbReference>
<dbReference type="OrthoDB" id="534575at2"/>
<evidence type="ECO:0000256" key="5">
    <source>
        <dbReference type="ARBA" id="ARBA00023172"/>
    </source>
</evidence>
<dbReference type="GO" id="GO:0006310">
    <property type="term" value="P:DNA recombination"/>
    <property type="evidence" value="ECO:0007669"/>
    <property type="project" value="UniProtKB-KW"/>
</dbReference>
<keyword evidence="4" id="KW-0238">DNA-binding</keyword>
<dbReference type="RefSeq" id="WP_046282259.1">
    <property type="nucleotide sequence ID" value="NZ_LATL02000307.1"/>
</dbReference>
<feature type="domain" description="Probable transposase IS891/IS1136/IS1341" evidence="6">
    <location>
        <begin position="155"/>
        <end position="249"/>
    </location>
</feature>
<name>A0A0F5Y7L2_9CYAN</name>
<keyword evidence="3" id="KW-0815">Transposition</keyword>
<dbReference type="Pfam" id="PF07282">
    <property type="entry name" value="Cas12f1-like_TNB"/>
    <property type="match status" value="1"/>
</dbReference>
<dbReference type="InterPro" id="IPR001959">
    <property type="entry name" value="Transposase"/>
</dbReference>
<dbReference type="AlphaFoldDB" id="A0A0F5Y7L2"/>
<dbReference type="Proteomes" id="UP000033607">
    <property type="component" value="Unassembled WGS sequence"/>
</dbReference>
<dbReference type="InterPro" id="IPR010095">
    <property type="entry name" value="Cas12f1-like_TNB"/>
</dbReference>
<proteinExistence type="inferred from homology"/>
<keyword evidence="5" id="KW-0233">DNA recombination</keyword>
<feature type="domain" description="Cas12f1-like TNB" evidence="7">
    <location>
        <begin position="280"/>
        <end position="349"/>
    </location>
</feature>
<organism evidence="8 9">
    <name type="scientific">Limnoraphis robusta CS-951</name>
    <dbReference type="NCBI Taxonomy" id="1637645"/>
    <lineage>
        <taxon>Bacteria</taxon>
        <taxon>Bacillati</taxon>
        <taxon>Cyanobacteriota</taxon>
        <taxon>Cyanophyceae</taxon>
        <taxon>Oscillatoriophycideae</taxon>
        <taxon>Oscillatoriales</taxon>
        <taxon>Sirenicapillariaceae</taxon>
        <taxon>Limnoraphis</taxon>
    </lineage>
</organism>
<evidence type="ECO:0000256" key="2">
    <source>
        <dbReference type="ARBA" id="ARBA00011044"/>
    </source>
</evidence>
<accession>A0A0F5Y7L2</accession>